<dbReference type="EMBL" id="CADEPM010000010">
    <property type="protein sequence ID" value="CAB3410461.1"/>
    <property type="molecule type" value="Genomic_DNA"/>
</dbReference>
<comment type="caution">
    <text evidence="1">The sequence shown here is derived from an EMBL/GenBank/DDBJ whole genome shotgun (WGS) entry which is preliminary data.</text>
</comment>
<sequence>MKSTPEIRNLGELASAAVPHNVAFVRRDSDRQLNTLDYDAVLFVLNSIETNFDDVRHLHQMTSARILLIAIEAIESFYYNLANYKVPLRLNVEIAVAAAKSRHLIGRVLRLYKDATSNDNLGLARGDDESFLCYDDIERSTDEIKRAIARKYSTSLKAIFMNILRRLLSQAKEQREYSQYNIIALKRWLFEKRSLIETLKKQIGVKNNEISN</sequence>
<proteinExistence type="predicted"/>
<name>A0A8S1FCK0_9PELO</name>
<protein>
    <submittedName>
        <fullName evidence="1">Uncharacterized protein</fullName>
    </submittedName>
</protein>
<keyword evidence="2" id="KW-1185">Reference proteome</keyword>
<accession>A0A8S1FCK0</accession>
<dbReference type="AlphaFoldDB" id="A0A8S1FCK0"/>
<dbReference type="Proteomes" id="UP000494206">
    <property type="component" value="Unassembled WGS sequence"/>
</dbReference>
<gene>
    <name evidence="1" type="ORF">CBOVIS_LOCUS11984</name>
</gene>
<reference evidence="1 2" key="1">
    <citation type="submission" date="2020-04" db="EMBL/GenBank/DDBJ databases">
        <authorList>
            <person name="Laetsch R D."/>
            <person name="Stevens L."/>
            <person name="Kumar S."/>
            <person name="Blaxter L. M."/>
        </authorList>
    </citation>
    <scope>NUCLEOTIDE SEQUENCE [LARGE SCALE GENOMIC DNA]</scope>
</reference>
<evidence type="ECO:0000313" key="1">
    <source>
        <dbReference type="EMBL" id="CAB3410461.1"/>
    </source>
</evidence>
<organism evidence="1 2">
    <name type="scientific">Caenorhabditis bovis</name>
    <dbReference type="NCBI Taxonomy" id="2654633"/>
    <lineage>
        <taxon>Eukaryota</taxon>
        <taxon>Metazoa</taxon>
        <taxon>Ecdysozoa</taxon>
        <taxon>Nematoda</taxon>
        <taxon>Chromadorea</taxon>
        <taxon>Rhabditida</taxon>
        <taxon>Rhabditina</taxon>
        <taxon>Rhabditomorpha</taxon>
        <taxon>Rhabditoidea</taxon>
        <taxon>Rhabditidae</taxon>
        <taxon>Peloderinae</taxon>
        <taxon>Caenorhabditis</taxon>
    </lineage>
</organism>
<evidence type="ECO:0000313" key="2">
    <source>
        <dbReference type="Proteomes" id="UP000494206"/>
    </source>
</evidence>